<dbReference type="PANTHER" id="PTHR22777">
    <property type="entry name" value="HEMOLYSIN-RELATED"/>
    <property type="match status" value="1"/>
</dbReference>
<comment type="similarity">
    <text evidence="2">Belongs to the UPF0053 family. Hemolysin C subfamily.</text>
</comment>
<evidence type="ECO:0000259" key="13">
    <source>
        <dbReference type="PROSITE" id="PS51846"/>
    </source>
</evidence>
<dbReference type="SMART" id="SM01091">
    <property type="entry name" value="CorC_HlyC"/>
    <property type="match status" value="1"/>
</dbReference>
<evidence type="ECO:0000313" key="14">
    <source>
        <dbReference type="EMBL" id="NFV80910.1"/>
    </source>
</evidence>
<keyword evidence="3" id="KW-1003">Cell membrane</keyword>
<proteinExistence type="inferred from homology"/>
<dbReference type="InterPro" id="IPR000644">
    <property type="entry name" value="CBS_dom"/>
</dbReference>
<dbReference type="EMBL" id="JAAIYP010000038">
    <property type="protein sequence ID" value="NFV80910.1"/>
    <property type="molecule type" value="Genomic_DNA"/>
</dbReference>
<evidence type="ECO:0000256" key="11">
    <source>
        <dbReference type="SAM" id="Phobius"/>
    </source>
</evidence>
<dbReference type="PROSITE" id="PS51371">
    <property type="entry name" value="CBS"/>
    <property type="match status" value="2"/>
</dbReference>
<dbReference type="GO" id="GO:0005886">
    <property type="term" value="C:plasma membrane"/>
    <property type="evidence" value="ECO:0007669"/>
    <property type="project" value="UniProtKB-SubCell"/>
</dbReference>
<dbReference type="SMART" id="SM00116">
    <property type="entry name" value="CBS"/>
    <property type="match status" value="2"/>
</dbReference>
<gene>
    <name evidence="14" type="ORF">G4223_12385</name>
</gene>
<dbReference type="Gene3D" id="3.30.465.10">
    <property type="match status" value="1"/>
</dbReference>
<feature type="transmembrane region" description="Helical" evidence="11">
    <location>
        <begin position="60"/>
        <end position="79"/>
    </location>
</feature>
<evidence type="ECO:0000256" key="8">
    <source>
        <dbReference type="ARBA" id="ARBA00023136"/>
    </source>
</evidence>
<dbReference type="InterPro" id="IPR046342">
    <property type="entry name" value="CBS_dom_sf"/>
</dbReference>
<accession>A0A7C9UX89</accession>
<dbReference type="PANTHER" id="PTHR22777:SF32">
    <property type="entry name" value="UPF0053 INNER MEMBRANE PROTEIN YFJD"/>
    <property type="match status" value="1"/>
</dbReference>
<feature type="domain" description="CNNM transmembrane" evidence="13">
    <location>
        <begin position="1"/>
        <end position="189"/>
    </location>
</feature>
<sequence>MDTVPLSLVVILVLLVVSAFFSGSETALTAVSRPFLHQMEQDGNVKAGRVNRLIAARDRLIGALLLGNNLVNILASSVATSTMMALFGDAGVVYATAGMTVVVVMFGEVLPKTYAIYNANAVALWVSGPVSAVVWVLSPLVRLIEMLTRLIFRLFGARYATKATIESAMMELRGAIEVHASEIEVEAERKMLRSILDLDDVGVGDVMTHRKAALTIDANLPSAEIVDQILKSTFTRIPLWRDNPDNIVGVVHAKDLLRAVRALGGELEKLDVAELASAPWFIPDSTTLLEQLTAFRQRREHFALVVDEYGALLGIVTLEDILEEIVGDIADEHDAAVAGVKAQTDGSFVVDGTVTIRDLNRQFDWRLPDEQAATIAGLLLHESRQIPSVGQVFRFFGFRFEVLRRHRNQITSIRITPPASGPVAEED</sequence>
<comment type="caution">
    <text evidence="14">The sequence shown here is derived from an EMBL/GenBank/DDBJ whole genome shotgun (WGS) entry which is preliminary data.</text>
</comment>
<dbReference type="CDD" id="cd04590">
    <property type="entry name" value="CBS_pair_CorC_HlyC_assoc"/>
    <property type="match status" value="1"/>
</dbReference>
<keyword evidence="6 10" id="KW-1133">Transmembrane helix</keyword>
<feature type="transmembrane region" description="Helical" evidence="11">
    <location>
        <begin position="122"/>
        <end position="144"/>
    </location>
</feature>
<evidence type="ECO:0000256" key="9">
    <source>
        <dbReference type="PROSITE-ProRule" id="PRU00703"/>
    </source>
</evidence>
<dbReference type="SUPFAM" id="SSF54631">
    <property type="entry name" value="CBS-domain pair"/>
    <property type="match status" value="1"/>
</dbReference>
<evidence type="ECO:0000256" key="5">
    <source>
        <dbReference type="ARBA" id="ARBA00022737"/>
    </source>
</evidence>
<dbReference type="Gene3D" id="3.10.580.10">
    <property type="entry name" value="CBS-domain"/>
    <property type="match status" value="1"/>
</dbReference>
<feature type="transmembrane region" description="Helical" evidence="11">
    <location>
        <begin position="91"/>
        <end position="110"/>
    </location>
</feature>
<evidence type="ECO:0000256" key="7">
    <source>
        <dbReference type="ARBA" id="ARBA00023122"/>
    </source>
</evidence>
<evidence type="ECO:0000256" key="4">
    <source>
        <dbReference type="ARBA" id="ARBA00022692"/>
    </source>
</evidence>
<evidence type="ECO:0000259" key="12">
    <source>
        <dbReference type="PROSITE" id="PS51371"/>
    </source>
</evidence>
<organism evidence="14 15">
    <name type="scientific">Magnetospirillum aberrantis SpK</name>
    <dbReference type="NCBI Taxonomy" id="908842"/>
    <lineage>
        <taxon>Bacteria</taxon>
        <taxon>Pseudomonadati</taxon>
        <taxon>Pseudomonadota</taxon>
        <taxon>Alphaproteobacteria</taxon>
        <taxon>Rhodospirillales</taxon>
        <taxon>Rhodospirillaceae</taxon>
        <taxon>Magnetospirillum</taxon>
    </lineage>
</organism>
<dbReference type="InterPro" id="IPR005170">
    <property type="entry name" value="Transptr-assoc_dom"/>
</dbReference>
<keyword evidence="7 9" id="KW-0129">CBS domain</keyword>
<comment type="subcellular location">
    <subcellularLocation>
        <location evidence="1">Cell membrane</location>
        <topology evidence="1">Multi-pass membrane protein</topology>
    </subcellularLocation>
</comment>
<dbReference type="PROSITE" id="PS51846">
    <property type="entry name" value="CNNM"/>
    <property type="match status" value="1"/>
</dbReference>
<dbReference type="FunFam" id="3.10.580.10:FF:000002">
    <property type="entry name" value="Magnesium/cobalt efflux protein CorC"/>
    <property type="match status" value="1"/>
</dbReference>
<dbReference type="Pfam" id="PF00571">
    <property type="entry name" value="CBS"/>
    <property type="match status" value="2"/>
</dbReference>
<keyword evidence="4 10" id="KW-0812">Transmembrane</keyword>
<dbReference type="RefSeq" id="WP_163679983.1">
    <property type="nucleotide sequence ID" value="NZ_JAAIYP010000038.1"/>
</dbReference>
<keyword evidence="8 10" id="KW-0472">Membrane</keyword>
<evidence type="ECO:0000256" key="3">
    <source>
        <dbReference type="ARBA" id="ARBA00022475"/>
    </source>
</evidence>
<keyword evidence="15" id="KW-1185">Reference proteome</keyword>
<dbReference type="Pfam" id="PF03471">
    <property type="entry name" value="CorC_HlyC"/>
    <property type="match status" value="1"/>
</dbReference>
<dbReference type="InterPro" id="IPR016169">
    <property type="entry name" value="FAD-bd_PCMH_sub2"/>
</dbReference>
<evidence type="ECO:0000256" key="10">
    <source>
        <dbReference type="PROSITE-ProRule" id="PRU01193"/>
    </source>
</evidence>
<name>A0A7C9UX89_9PROT</name>
<feature type="domain" description="CBS" evidence="12">
    <location>
        <begin position="207"/>
        <end position="267"/>
    </location>
</feature>
<dbReference type="InterPro" id="IPR036318">
    <property type="entry name" value="FAD-bd_PCMH-like_sf"/>
</dbReference>
<keyword evidence="5" id="KW-0677">Repeat</keyword>
<dbReference type="Pfam" id="PF01595">
    <property type="entry name" value="CNNM"/>
    <property type="match status" value="1"/>
</dbReference>
<evidence type="ECO:0000256" key="2">
    <source>
        <dbReference type="ARBA" id="ARBA00006446"/>
    </source>
</evidence>
<evidence type="ECO:0000256" key="1">
    <source>
        <dbReference type="ARBA" id="ARBA00004651"/>
    </source>
</evidence>
<dbReference type="InterPro" id="IPR044751">
    <property type="entry name" value="Ion_transp-like_CBS"/>
</dbReference>
<dbReference type="SUPFAM" id="SSF56176">
    <property type="entry name" value="FAD-binding/transporter-associated domain-like"/>
    <property type="match status" value="1"/>
</dbReference>
<feature type="domain" description="CBS" evidence="12">
    <location>
        <begin position="275"/>
        <end position="332"/>
    </location>
</feature>
<dbReference type="Proteomes" id="UP000480684">
    <property type="component" value="Unassembled WGS sequence"/>
</dbReference>
<dbReference type="AlphaFoldDB" id="A0A7C9UX89"/>
<evidence type="ECO:0000256" key="6">
    <source>
        <dbReference type="ARBA" id="ARBA00022989"/>
    </source>
</evidence>
<evidence type="ECO:0000313" key="15">
    <source>
        <dbReference type="Proteomes" id="UP000480684"/>
    </source>
</evidence>
<protein>
    <submittedName>
        <fullName evidence="14">HlyC/CorC family transporter</fullName>
    </submittedName>
</protein>
<dbReference type="GO" id="GO:0050660">
    <property type="term" value="F:flavin adenine dinucleotide binding"/>
    <property type="evidence" value="ECO:0007669"/>
    <property type="project" value="InterPro"/>
</dbReference>
<reference evidence="14 15" key="1">
    <citation type="submission" date="2020-02" db="EMBL/GenBank/DDBJ databases">
        <authorList>
            <person name="Dziuba M."/>
            <person name="Kuznetsov B."/>
            <person name="Mardanov A."/>
            <person name="Ravin N."/>
            <person name="Grouzdev D."/>
        </authorList>
    </citation>
    <scope>NUCLEOTIDE SEQUENCE [LARGE SCALE GENOMIC DNA]</scope>
    <source>
        <strain evidence="14 15">SpK</strain>
    </source>
</reference>
<dbReference type="InterPro" id="IPR002550">
    <property type="entry name" value="CNNM"/>
</dbReference>